<proteinExistence type="predicted"/>
<keyword evidence="1" id="KW-1133">Transmembrane helix</keyword>
<accession>A0A6C0I0K1</accession>
<keyword evidence="1" id="KW-0472">Membrane</keyword>
<feature type="transmembrane region" description="Helical" evidence="1">
    <location>
        <begin position="37"/>
        <end position="57"/>
    </location>
</feature>
<feature type="transmembrane region" description="Helical" evidence="1">
    <location>
        <begin position="138"/>
        <end position="159"/>
    </location>
</feature>
<protein>
    <submittedName>
        <fullName evidence="2">Uncharacterized protein</fullName>
    </submittedName>
</protein>
<reference evidence="2" key="1">
    <citation type="journal article" date="2020" name="Nature">
        <title>Giant virus diversity and host interactions through global metagenomics.</title>
        <authorList>
            <person name="Schulz F."/>
            <person name="Roux S."/>
            <person name="Paez-Espino D."/>
            <person name="Jungbluth S."/>
            <person name="Walsh D.A."/>
            <person name="Denef V.J."/>
            <person name="McMahon K.D."/>
            <person name="Konstantinidis K.T."/>
            <person name="Eloe-Fadrosh E.A."/>
            <person name="Kyrpides N.C."/>
            <person name="Woyke T."/>
        </authorList>
    </citation>
    <scope>NUCLEOTIDE SEQUENCE</scope>
    <source>
        <strain evidence="2">GVMAG-M-3300023184-184</strain>
    </source>
</reference>
<name>A0A6C0I0K1_9ZZZZ</name>
<evidence type="ECO:0000256" key="1">
    <source>
        <dbReference type="SAM" id="Phobius"/>
    </source>
</evidence>
<dbReference type="AlphaFoldDB" id="A0A6C0I0K1"/>
<feature type="transmembrane region" description="Helical" evidence="1">
    <location>
        <begin position="85"/>
        <end position="104"/>
    </location>
</feature>
<keyword evidence="1" id="KW-0812">Transmembrane</keyword>
<organism evidence="2">
    <name type="scientific">viral metagenome</name>
    <dbReference type="NCBI Taxonomy" id="1070528"/>
    <lineage>
        <taxon>unclassified sequences</taxon>
        <taxon>metagenomes</taxon>
        <taxon>organismal metagenomes</taxon>
    </lineage>
</organism>
<evidence type="ECO:0000313" key="2">
    <source>
        <dbReference type="EMBL" id="QHT86130.1"/>
    </source>
</evidence>
<dbReference type="EMBL" id="MN740058">
    <property type="protein sequence ID" value="QHT86130.1"/>
    <property type="molecule type" value="Genomic_DNA"/>
</dbReference>
<feature type="transmembrane region" description="Helical" evidence="1">
    <location>
        <begin position="6"/>
        <end position="30"/>
    </location>
</feature>
<sequence length="195" mass="21713">MELNIVTLLYLFFRLAPFVIVCFFSLSSLFNQDIKGLIYLVGLLLACFFTILVGNSLSEDITLGNDQNPVCNLITIGVNGSFSKIPLGISILTYTLIYLVYVIAKYNQEMNNLPTLILFPLLILADLVWNIKNSCYQPYGIIISIIIGGAFGAIWAAIIDSMKKPDLFFLSTGSNRATCSRPSKQLFKCTFKNPK</sequence>
<feature type="transmembrane region" description="Helical" evidence="1">
    <location>
        <begin position="116"/>
        <end position="132"/>
    </location>
</feature>